<dbReference type="GO" id="GO:0055085">
    <property type="term" value="P:transmembrane transport"/>
    <property type="evidence" value="ECO:0007669"/>
    <property type="project" value="InterPro"/>
</dbReference>
<dbReference type="SUPFAM" id="SSF161098">
    <property type="entry name" value="MetI-like"/>
    <property type="match status" value="1"/>
</dbReference>
<dbReference type="Pfam" id="PF00528">
    <property type="entry name" value="BPD_transp_1"/>
    <property type="match status" value="1"/>
</dbReference>
<evidence type="ECO:0000259" key="8">
    <source>
        <dbReference type="PROSITE" id="PS50928"/>
    </source>
</evidence>
<dbReference type="PROSITE" id="PS50928">
    <property type="entry name" value="ABC_TM1"/>
    <property type="match status" value="1"/>
</dbReference>
<dbReference type="InterPro" id="IPR051393">
    <property type="entry name" value="ABC_transporter_permease"/>
</dbReference>
<dbReference type="AlphaFoldDB" id="D1CHI0"/>
<dbReference type="PANTHER" id="PTHR30193">
    <property type="entry name" value="ABC TRANSPORTER PERMEASE PROTEIN"/>
    <property type="match status" value="1"/>
</dbReference>
<evidence type="ECO:0000256" key="1">
    <source>
        <dbReference type="ARBA" id="ARBA00004651"/>
    </source>
</evidence>
<feature type="transmembrane region" description="Helical" evidence="7">
    <location>
        <begin position="95"/>
        <end position="118"/>
    </location>
</feature>
<keyword evidence="5 7" id="KW-1133">Transmembrane helix</keyword>
<evidence type="ECO:0000313" key="10">
    <source>
        <dbReference type="Proteomes" id="UP000000323"/>
    </source>
</evidence>
<dbReference type="HOGENOM" id="CLU_016047_0_2_0"/>
<dbReference type="STRING" id="525904.Tter_2302"/>
<dbReference type="KEGG" id="ttr:Tter_2302"/>
<dbReference type="GO" id="GO:0005886">
    <property type="term" value="C:plasma membrane"/>
    <property type="evidence" value="ECO:0007669"/>
    <property type="project" value="UniProtKB-SubCell"/>
</dbReference>
<sequence>MEKTEFLHKSNTRAFQESIADLFRDNVRGSAMRRALMGYLFIAPTVVSLLVFTILPIIASFGLSFFEWNVIEKARFVGLDNYIKLTHDTRVLRSFLTTAQIVILSVLLQIVVALLLALGVQSIKQRVLRYFFRTIFFLPILTSAASISIVLAYMFDQDFGVINYYLTHIGLPRIPWLNSPHWAMVAVIITYVWQQLGFMFIILTGGISSIPTEVLEAADVDGAHGWKKLVHIQIPMLSPTLLFAAVVGVIGALQIFEIPFVLTNGGPGDATRTVVMIIYESAFQNLQIGYGSAIAFILFVVILSLTAIQFILSRYWVFYQ</sequence>
<keyword evidence="6 7" id="KW-0472">Membrane</keyword>
<keyword evidence="2 7" id="KW-0813">Transport</keyword>
<dbReference type="RefSeq" id="WP_012876232.1">
    <property type="nucleotide sequence ID" value="NC_013526.1"/>
</dbReference>
<evidence type="ECO:0000313" key="9">
    <source>
        <dbReference type="EMBL" id="ACZ43201.1"/>
    </source>
</evidence>
<evidence type="ECO:0000256" key="7">
    <source>
        <dbReference type="RuleBase" id="RU363032"/>
    </source>
</evidence>
<keyword evidence="10" id="KW-1185">Reference proteome</keyword>
<evidence type="ECO:0000256" key="3">
    <source>
        <dbReference type="ARBA" id="ARBA00022475"/>
    </source>
</evidence>
<feature type="transmembrane region" description="Helical" evidence="7">
    <location>
        <begin position="36"/>
        <end position="59"/>
    </location>
</feature>
<reference evidence="10" key="1">
    <citation type="journal article" date="2010" name="Stand. Genomic Sci.">
        <title>Complete genome sequence of 'Thermobaculum terrenum' type strain (YNP1).</title>
        <authorList>
            <person name="Kiss H."/>
            <person name="Cleland D."/>
            <person name="Lapidus A."/>
            <person name="Lucas S."/>
            <person name="Glavina Del Rio T."/>
            <person name="Nolan M."/>
            <person name="Tice H."/>
            <person name="Han C."/>
            <person name="Goodwin L."/>
            <person name="Pitluck S."/>
            <person name="Liolios K."/>
            <person name="Ivanova N."/>
            <person name="Mavromatis K."/>
            <person name="Ovchinnikova G."/>
            <person name="Pati A."/>
            <person name="Chen A."/>
            <person name="Palaniappan K."/>
            <person name="Land M."/>
            <person name="Hauser L."/>
            <person name="Chang Y."/>
            <person name="Jeffries C."/>
            <person name="Lu M."/>
            <person name="Brettin T."/>
            <person name="Detter J."/>
            <person name="Goker M."/>
            <person name="Tindall B."/>
            <person name="Beck B."/>
            <person name="McDermott T."/>
            <person name="Woyke T."/>
            <person name="Bristow J."/>
            <person name="Eisen J."/>
            <person name="Markowitz V."/>
            <person name="Hugenholtz P."/>
            <person name="Kyrpides N."/>
            <person name="Klenk H."/>
            <person name="Cheng J."/>
        </authorList>
    </citation>
    <scope>NUCLEOTIDE SEQUENCE [LARGE SCALE GENOMIC DNA]</scope>
    <source>
        <strain evidence="10">ATCC BAA-798 / YNP1</strain>
    </source>
</reference>
<feature type="transmembrane region" description="Helical" evidence="7">
    <location>
        <begin position="236"/>
        <end position="256"/>
    </location>
</feature>
<feature type="transmembrane region" description="Helical" evidence="7">
    <location>
        <begin position="288"/>
        <end position="312"/>
    </location>
</feature>
<keyword evidence="3" id="KW-1003">Cell membrane</keyword>
<gene>
    <name evidence="9" type="ordered locus">Tter_2302</name>
</gene>
<dbReference type="InterPro" id="IPR035906">
    <property type="entry name" value="MetI-like_sf"/>
</dbReference>
<organism evidence="9 10">
    <name type="scientific">Thermobaculum terrenum (strain ATCC BAA-798 / CCMEE 7001 / YNP1)</name>
    <dbReference type="NCBI Taxonomy" id="525904"/>
    <lineage>
        <taxon>Bacteria</taxon>
        <taxon>Bacillati</taxon>
        <taxon>Chloroflexota</taxon>
        <taxon>Chloroflexia</taxon>
        <taxon>Candidatus Thermobaculales</taxon>
        <taxon>Candidatus Thermobaculaceae</taxon>
        <taxon>Thermobaculum</taxon>
    </lineage>
</organism>
<dbReference type="Proteomes" id="UP000000323">
    <property type="component" value="Chromosome 2"/>
</dbReference>
<dbReference type="EMBL" id="CP001826">
    <property type="protein sequence ID" value="ACZ43201.1"/>
    <property type="molecule type" value="Genomic_DNA"/>
</dbReference>
<dbReference type="Gene3D" id="1.10.3720.10">
    <property type="entry name" value="MetI-like"/>
    <property type="match status" value="1"/>
</dbReference>
<keyword evidence="4 7" id="KW-0812">Transmembrane</keyword>
<evidence type="ECO:0000256" key="6">
    <source>
        <dbReference type="ARBA" id="ARBA00023136"/>
    </source>
</evidence>
<evidence type="ECO:0000256" key="2">
    <source>
        <dbReference type="ARBA" id="ARBA00022448"/>
    </source>
</evidence>
<dbReference type="CDD" id="cd06261">
    <property type="entry name" value="TM_PBP2"/>
    <property type="match status" value="1"/>
</dbReference>
<feature type="transmembrane region" description="Helical" evidence="7">
    <location>
        <begin position="130"/>
        <end position="155"/>
    </location>
</feature>
<dbReference type="InterPro" id="IPR000515">
    <property type="entry name" value="MetI-like"/>
</dbReference>
<feature type="transmembrane region" description="Helical" evidence="7">
    <location>
        <begin position="182"/>
        <end position="203"/>
    </location>
</feature>
<comment type="similarity">
    <text evidence="7">Belongs to the binding-protein-dependent transport system permease family.</text>
</comment>
<accession>D1CHI0</accession>
<evidence type="ECO:0000256" key="4">
    <source>
        <dbReference type="ARBA" id="ARBA00022692"/>
    </source>
</evidence>
<name>D1CHI0_THET1</name>
<proteinExistence type="inferred from homology"/>
<dbReference type="eggNOG" id="COG1175">
    <property type="taxonomic scope" value="Bacteria"/>
</dbReference>
<feature type="domain" description="ABC transmembrane type-1" evidence="8">
    <location>
        <begin position="95"/>
        <end position="309"/>
    </location>
</feature>
<comment type="subcellular location">
    <subcellularLocation>
        <location evidence="1 7">Cell membrane</location>
        <topology evidence="1 7">Multi-pass membrane protein</topology>
    </subcellularLocation>
</comment>
<dbReference type="PANTHER" id="PTHR30193:SF37">
    <property type="entry name" value="INNER MEMBRANE ABC TRANSPORTER PERMEASE PROTEIN YCJO"/>
    <property type="match status" value="1"/>
</dbReference>
<evidence type="ECO:0000256" key="5">
    <source>
        <dbReference type="ARBA" id="ARBA00022989"/>
    </source>
</evidence>
<protein>
    <submittedName>
        <fullName evidence="9">Binding-protein-dependent transport systems inner membrane component</fullName>
    </submittedName>
</protein>